<keyword evidence="3" id="KW-1185">Reference proteome</keyword>
<dbReference type="Gene3D" id="3.30.70.60">
    <property type="match status" value="1"/>
</dbReference>
<accession>A0A0D7AQD1</accession>
<dbReference type="OrthoDB" id="10259681at2759"/>
<dbReference type="InterPro" id="IPR035980">
    <property type="entry name" value="Ribosomal_bS6_sf"/>
</dbReference>
<name>A0A0D7AQD1_9AGAR</name>
<dbReference type="Proteomes" id="UP000054144">
    <property type="component" value="Unassembled WGS sequence"/>
</dbReference>
<comment type="similarity">
    <text evidence="1">Belongs to the bacterial ribosomal protein bS6 family.</text>
</comment>
<dbReference type="AlphaFoldDB" id="A0A0D7AQD1"/>
<sequence>MPMYEMLCIASHNPQYVIIKELVKQSALHVMNRGGIVRNIDFWGSRTLPQRMRDRGNRGKGGASYWTLHFDASPRTLRSLNSLMQKDPRVLRWSLTKVADNVQDLAKHGELALKAGNLTALQLAP</sequence>
<protein>
    <recommendedName>
        <fullName evidence="4">Ribosomal protein S6</fullName>
    </recommendedName>
</protein>
<organism evidence="2 3">
    <name type="scientific">Fistulina hepatica ATCC 64428</name>
    <dbReference type="NCBI Taxonomy" id="1128425"/>
    <lineage>
        <taxon>Eukaryota</taxon>
        <taxon>Fungi</taxon>
        <taxon>Dikarya</taxon>
        <taxon>Basidiomycota</taxon>
        <taxon>Agaricomycotina</taxon>
        <taxon>Agaricomycetes</taxon>
        <taxon>Agaricomycetidae</taxon>
        <taxon>Agaricales</taxon>
        <taxon>Fistulinaceae</taxon>
        <taxon>Fistulina</taxon>
    </lineage>
</organism>
<dbReference type="SUPFAM" id="SSF54995">
    <property type="entry name" value="Ribosomal protein S6"/>
    <property type="match status" value="1"/>
</dbReference>
<gene>
    <name evidence="2" type="ORF">FISHEDRAFT_32277</name>
</gene>
<evidence type="ECO:0000313" key="3">
    <source>
        <dbReference type="Proteomes" id="UP000054144"/>
    </source>
</evidence>
<proteinExistence type="inferred from homology"/>
<dbReference type="EMBL" id="KN881581">
    <property type="protein sequence ID" value="KIY53949.1"/>
    <property type="molecule type" value="Genomic_DNA"/>
</dbReference>
<dbReference type="GO" id="GO:0003735">
    <property type="term" value="F:structural constituent of ribosome"/>
    <property type="evidence" value="ECO:0007669"/>
    <property type="project" value="InterPro"/>
</dbReference>
<dbReference type="InterPro" id="IPR000529">
    <property type="entry name" value="Ribosomal_bS6"/>
</dbReference>
<dbReference type="Pfam" id="PF01250">
    <property type="entry name" value="Ribosomal_S6"/>
    <property type="match status" value="1"/>
</dbReference>
<dbReference type="GO" id="GO:0005763">
    <property type="term" value="C:mitochondrial small ribosomal subunit"/>
    <property type="evidence" value="ECO:0007669"/>
    <property type="project" value="TreeGrafter"/>
</dbReference>
<dbReference type="PANTHER" id="PTHR21011:SF1">
    <property type="entry name" value="SMALL RIBOSOMAL SUBUNIT PROTEIN BS6M"/>
    <property type="match status" value="1"/>
</dbReference>
<dbReference type="GO" id="GO:0006412">
    <property type="term" value="P:translation"/>
    <property type="evidence" value="ECO:0007669"/>
    <property type="project" value="InterPro"/>
</dbReference>
<evidence type="ECO:0008006" key="4">
    <source>
        <dbReference type="Google" id="ProtNLM"/>
    </source>
</evidence>
<evidence type="ECO:0000313" key="2">
    <source>
        <dbReference type="EMBL" id="KIY53949.1"/>
    </source>
</evidence>
<dbReference type="InterPro" id="IPR014717">
    <property type="entry name" value="Transl_elong_EF1B/ribsomal_bS6"/>
</dbReference>
<dbReference type="CDD" id="cd15465">
    <property type="entry name" value="bS6_mito"/>
    <property type="match status" value="1"/>
</dbReference>
<reference evidence="2 3" key="1">
    <citation type="journal article" date="2015" name="Fungal Genet. Biol.">
        <title>Evolution of novel wood decay mechanisms in Agaricales revealed by the genome sequences of Fistulina hepatica and Cylindrobasidium torrendii.</title>
        <authorList>
            <person name="Floudas D."/>
            <person name="Held B.W."/>
            <person name="Riley R."/>
            <person name="Nagy L.G."/>
            <person name="Koehler G."/>
            <person name="Ransdell A.S."/>
            <person name="Younus H."/>
            <person name="Chow J."/>
            <person name="Chiniquy J."/>
            <person name="Lipzen A."/>
            <person name="Tritt A."/>
            <person name="Sun H."/>
            <person name="Haridas S."/>
            <person name="LaButti K."/>
            <person name="Ohm R.A."/>
            <person name="Kues U."/>
            <person name="Blanchette R.A."/>
            <person name="Grigoriev I.V."/>
            <person name="Minto R.E."/>
            <person name="Hibbett D.S."/>
        </authorList>
    </citation>
    <scope>NUCLEOTIDE SEQUENCE [LARGE SCALE GENOMIC DNA]</scope>
    <source>
        <strain evidence="2 3">ATCC 64428</strain>
    </source>
</reference>
<dbReference type="GO" id="GO:0070181">
    <property type="term" value="F:small ribosomal subunit rRNA binding"/>
    <property type="evidence" value="ECO:0007669"/>
    <property type="project" value="TreeGrafter"/>
</dbReference>
<dbReference type="PANTHER" id="PTHR21011">
    <property type="entry name" value="MITOCHONDRIAL 28S RIBOSOMAL PROTEIN S6"/>
    <property type="match status" value="1"/>
</dbReference>
<evidence type="ECO:0000256" key="1">
    <source>
        <dbReference type="ARBA" id="ARBA00009512"/>
    </source>
</evidence>